<proteinExistence type="inferred from homology"/>
<organism evidence="10 11">
    <name type="scientific">Chelonoidis abingdonii</name>
    <name type="common">Abingdon island giant tortoise</name>
    <name type="synonym">Testudo abingdonii</name>
    <dbReference type="NCBI Taxonomy" id="106734"/>
    <lineage>
        <taxon>Eukaryota</taxon>
        <taxon>Metazoa</taxon>
        <taxon>Chordata</taxon>
        <taxon>Craniata</taxon>
        <taxon>Vertebrata</taxon>
        <taxon>Euteleostomi</taxon>
        <taxon>Archelosauria</taxon>
        <taxon>Testudinata</taxon>
        <taxon>Testudines</taxon>
        <taxon>Cryptodira</taxon>
        <taxon>Durocryptodira</taxon>
        <taxon>Testudinoidea</taxon>
        <taxon>Testudinidae</taxon>
        <taxon>Chelonoidis</taxon>
    </lineage>
</organism>
<dbReference type="GO" id="GO:0005634">
    <property type="term" value="C:nucleus"/>
    <property type="evidence" value="ECO:0007669"/>
    <property type="project" value="UniProtKB-SubCell"/>
</dbReference>
<dbReference type="Pfam" id="PF11467">
    <property type="entry name" value="LEDGF"/>
    <property type="match status" value="1"/>
</dbReference>
<dbReference type="AlphaFoldDB" id="A0A8C0HG34"/>
<accession>A0A8C0HG34</accession>
<dbReference type="Proteomes" id="UP000694404">
    <property type="component" value="Unplaced"/>
</dbReference>
<evidence type="ECO:0000256" key="2">
    <source>
        <dbReference type="ARBA" id="ARBA00005309"/>
    </source>
</evidence>
<feature type="compositionally biased region" description="Basic and acidic residues" evidence="8">
    <location>
        <begin position="386"/>
        <end position="416"/>
    </location>
</feature>
<dbReference type="FunFam" id="2.30.30.140:FF:000017">
    <property type="entry name" value="hepatoma-derived growth factor isoform X1"/>
    <property type="match status" value="1"/>
</dbReference>
<feature type="compositionally biased region" description="Basic residues" evidence="8">
    <location>
        <begin position="228"/>
        <end position="243"/>
    </location>
</feature>
<dbReference type="SMART" id="SM00293">
    <property type="entry name" value="PWWP"/>
    <property type="match status" value="1"/>
</dbReference>
<name>A0A8C0HG34_CHEAB</name>
<evidence type="ECO:0000313" key="11">
    <source>
        <dbReference type="Proteomes" id="UP000694404"/>
    </source>
</evidence>
<dbReference type="SUPFAM" id="SSF140576">
    <property type="entry name" value="HIV integrase-binding domain"/>
    <property type="match status" value="1"/>
</dbReference>
<evidence type="ECO:0000256" key="1">
    <source>
        <dbReference type="ARBA" id="ARBA00004123"/>
    </source>
</evidence>
<evidence type="ECO:0000256" key="5">
    <source>
        <dbReference type="ARBA" id="ARBA00023125"/>
    </source>
</evidence>
<dbReference type="PANTHER" id="PTHR12550:SF42">
    <property type="entry name" value="PC4 AND SFRS1-INTERACTING PROTEIN"/>
    <property type="match status" value="1"/>
</dbReference>
<dbReference type="PANTHER" id="PTHR12550">
    <property type="entry name" value="HEPATOMA-DERIVED GROWTH FACTOR-RELATED"/>
    <property type="match status" value="1"/>
</dbReference>
<evidence type="ECO:0000256" key="7">
    <source>
        <dbReference type="ARBA" id="ARBA00023242"/>
    </source>
</evidence>
<feature type="compositionally biased region" description="Polar residues" evidence="8">
    <location>
        <begin position="428"/>
        <end position="437"/>
    </location>
</feature>
<keyword evidence="4" id="KW-0175">Coiled coil</keyword>
<feature type="region of interest" description="Disordered" evidence="8">
    <location>
        <begin position="386"/>
        <end position="468"/>
    </location>
</feature>
<dbReference type="Gene3D" id="1.20.930.10">
    <property type="entry name" value="Conserved domain common to transcription factors TFIIS, elongin A, CRSP70"/>
    <property type="match status" value="1"/>
</dbReference>
<evidence type="ECO:0000256" key="8">
    <source>
        <dbReference type="SAM" id="MobiDB-lite"/>
    </source>
</evidence>
<protein>
    <submittedName>
        <fullName evidence="10">PC4 and SRSF1 interacting protein 1</fullName>
    </submittedName>
</protein>
<dbReference type="InterPro" id="IPR036218">
    <property type="entry name" value="HIVI-bd_sf"/>
</dbReference>
<reference evidence="10" key="2">
    <citation type="submission" date="2025-09" db="UniProtKB">
        <authorList>
            <consortium name="Ensembl"/>
        </authorList>
    </citation>
    <scope>IDENTIFICATION</scope>
</reference>
<dbReference type="CDD" id="cd20151">
    <property type="entry name" value="PWWP_PSIP"/>
    <property type="match status" value="1"/>
</dbReference>
<comment type="subcellular location">
    <subcellularLocation>
        <location evidence="1">Nucleus</location>
    </subcellularLocation>
</comment>
<feature type="compositionally biased region" description="Basic and acidic residues" evidence="8">
    <location>
        <begin position="246"/>
        <end position="291"/>
    </location>
</feature>
<dbReference type="GeneTree" id="ENSGT00940000154706"/>
<keyword evidence="11" id="KW-1185">Reference proteome</keyword>
<evidence type="ECO:0000256" key="6">
    <source>
        <dbReference type="ARBA" id="ARBA00023163"/>
    </source>
</evidence>
<dbReference type="PROSITE" id="PS50812">
    <property type="entry name" value="PWWP"/>
    <property type="match status" value="1"/>
</dbReference>
<keyword evidence="5" id="KW-0238">DNA-binding</keyword>
<keyword evidence="3" id="KW-0805">Transcription regulation</keyword>
<feature type="region of interest" description="Disordered" evidence="8">
    <location>
        <begin position="115"/>
        <end position="291"/>
    </location>
</feature>
<sequence>MSRDFKPGDLIFAKMKGYPHWPARVDEVPDGAVKPPTNKMPIFFFGTHETAFLGPKDIFPYSENKDKYGKPNKRKGFNEGLWEIDNNPKVKFSHQQVNDLSTTVAAATTAVVAAPKVSPKRGRPAATEVKVPKPRGRPKLVKPPCPSESDIVHEEDKTKKKVPEEKQPKKQLKKDEEGQKEEDKPRKDTDKKEGKKETEPKRKSATKVGSASASDSEEDGEEQEGDKKRKGGRNFQGAHRRNILKGQHERDVGERKRKQEELMESEPQNKEETKKPEVKKMEKKRETSMDSRLQRIHAEIKNSLKIDNLDVNRCIEALDELSSLQVTMQQAQKHTEMILTLKKIRKFKVSQVIMEKSTMLYNKFKTMFLVGEGDSVLSQVLNKSLAEQKQHEEANKTKEQWKKGQNKKMEKEKEQTGSKILNGGPDAQDSNQSQHNGDSTEEKRDKHEVGTKKKPGEERAPTPHKEEI</sequence>
<reference evidence="10" key="1">
    <citation type="submission" date="2025-08" db="UniProtKB">
        <authorList>
            <consortium name="Ensembl"/>
        </authorList>
    </citation>
    <scope>IDENTIFICATION</scope>
</reference>
<feature type="compositionally biased region" description="Basic and acidic residues" evidence="8">
    <location>
        <begin position="150"/>
        <end position="202"/>
    </location>
</feature>
<dbReference type="GO" id="GO:0003677">
    <property type="term" value="F:DNA binding"/>
    <property type="evidence" value="ECO:0007669"/>
    <property type="project" value="UniProtKB-KW"/>
</dbReference>
<feature type="compositionally biased region" description="Acidic residues" evidence="8">
    <location>
        <begin position="215"/>
        <end position="224"/>
    </location>
</feature>
<gene>
    <name evidence="10" type="primary">PSIP1</name>
</gene>
<evidence type="ECO:0000256" key="4">
    <source>
        <dbReference type="ARBA" id="ARBA00023054"/>
    </source>
</evidence>
<dbReference type="SUPFAM" id="SSF63748">
    <property type="entry name" value="Tudor/PWWP/MBT"/>
    <property type="match status" value="1"/>
</dbReference>
<keyword evidence="7" id="KW-0539">Nucleus</keyword>
<dbReference type="Pfam" id="PF00855">
    <property type="entry name" value="PWWP"/>
    <property type="match status" value="1"/>
</dbReference>
<dbReference type="InterPro" id="IPR035441">
    <property type="entry name" value="TFIIS/LEDGF_dom_sf"/>
</dbReference>
<keyword evidence="6" id="KW-0804">Transcription</keyword>
<dbReference type="InterPro" id="IPR000313">
    <property type="entry name" value="PWWP_dom"/>
</dbReference>
<comment type="similarity">
    <text evidence="2">Belongs to the HDGF family.</text>
</comment>
<feature type="compositionally biased region" description="Basic and acidic residues" evidence="8">
    <location>
        <begin position="438"/>
        <end position="468"/>
    </location>
</feature>
<feature type="domain" description="PWWP" evidence="9">
    <location>
        <begin position="7"/>
        <end position="64"/>
    </location>
</feature>
<dbReference type="FunFam" id="1.20.930.10:FF:000005">
    <property type="entry name" value="PC4 and SFRS1-interacting protein-like isoform X1"/>
    <property type="match status" value="1"/>
</dbReference>
<dbReference type="InterPro" id="IPR021567">
    <property type="entry name" value="LEDGF_IBD"/>
</dbReference>
<evidence type="ECO:0000256" key="3">
    <source>
        <dbReference type="ARBA" id="ARBA00023015"/>
    </source>
</evidence>
<dbReference type="Ensembl" id="ENSCABT00000023377.1">
    <property type="protein sequence ID" value="ENSCABP00000021345.1"/>
    <property type="gene ID" value="ENSCABG00000015532.1"/>
</dbReference>
<evidence type="ECO:0000313" key="10">
    <source>
        <dbReference type="Ensembl" id="ENSCABP00000021345.1"/>
    </source>
</evidence>
<evidence type="ECO:0000259" key="9">
    <source>
        <dbReference type="PROSITE" id="PS50812"/>
    </source>
</evidence>
<dbReference type="Gene3D" id="2.30.30.140">
    <property type="match status" value="1"/>
</dbReference>